<dbReference type="EMBL" id="BEZZ01133942">
    <property type="protein sequence ID" value="GCC44363.1"/>
    <property type="molecule type" value="Genomic_DNA"/>
</dbReference>
<evidence type="ECO:0008006" key="5">
    <source>
        <dbReference type="Google" id="ProtNLM"/>
    </source>
</evidence>
<feature type="region of interest" description="Disordered" evidence="1">
    <location>
        <begin position="19"/>
        <end position="71"/>
    </location>
</feature>
<comment type="caution">
    <text evidence="3">The sequence shown here is derived from an EMBL/GenBank/DDBJ whole genome shotgun (WGS) entry which is preliminary data.</text>
</comment>
<organism evidence="3 4">
    <name type="scientific">Chiloscyllium punctatum</name>
    <name type="common">Brownbanded bambooshark</name>
    <name type="synonym">Hemiscyllium punctatum</name>
    <dbReference type="NCBI Taxonomy" id="137246"/>
    <lineage>
        <taxon>Eukaryota</taxon>
        <taxon>Metazoa</taxon>
        <taxon>Chordata</taxon>
        <taxon>Craniata</taxon>
        <taxon>Vertebrata</taxon>
        <taxon>Chondrichthyes</taxon>
        <taxon>Elasmobranchii</taxon>
        <taxon>Galeomorphii</taxon>
        <taxon>Galeoidea</taxon>
        <taxon>Orectolobiformes</taxon>
        <taxon>Hemiscylliidae</taxon>
        <taxon>Chiloscyllium</taxon>
    </lineage>
</organism>
<sequence>MPCHPHAFACTLLLISPPPPTAESPSTAHAHTGRAALPSGSCSPAAAGGLRGNGRKAVSRRTTKSAMAGEGKGVGLKGLKVLKKSRLNQIGRRRVCFFERVPVTLRLPKGSQTRNTAKSLTE</sequence>
<accession>A0A401TP17</accession>
<gene>
    <name evidence="3" type="ORF">chiPu_0028540</name>
</gene>
<name>A0A401TP17_CHIPU</name>
<proteinExistence type="predicted"/>
<feature type="signal peptide" evidence="2">
    <location>
        <begin position="1"/>
        <end position="22"/>
    </location>
</feature>
<dbReference type="AlphaFoldDB" id="A0A401TP17"/>
<evidence type="ECO:0000256" key="2">
    <source>
        <dbReference type="SAM" id="SignalP"/>
    </source>
</evidence>
<reference evidence="3 4" key="1">
    <citation type="journal article" date="2018" name="Nat. Ecol. Evol.">
        <title>Shark genomes provide insights into elasmobranch evolution and the origin of vertebrates.</title>
        <authorList>
            <person name="Hara Y"/>
            <person name="Yamaguchi K"/>
            <person name="Onimaru K"/>
            <person name="Kadota M"/>
            <person name="Koyanagi M"/>
            <person name="Keeley SD"/>
            <person name="Tatsumi K"/>
            <person name="Tanaka K"/>
            <person name="Motone F"/>
            <person name="Kageyama Y"/>
            <person name="Nozu R"/>
            <person name="Adachi N"/>
            <person name="Nishimura O"/>
            <person name="Nakagawa R"/>
            <person name="Tanegashima C"/>
            <person name="Kiyatake I"/>
            <person name="Matsumoto R"/>
            <person name="Murakumo K"/>
            <person name="Nishida K"/>
            <person name="Terakita A"/>
            <person name="Kuratani S"/>
            <person name="Sato K"/>
            <person name="Hyodo S Kuraku.S."/>
        </authorList>
    </citation>
    <scope>NUCLEOTIDE SEQUENCE [LARGE SCALE GENOMIC DNA]</scope>
</reference>
<keyword evidence="2" id="KW-0732">Signal</keyword>
<feature type="chain" id="PRO_5019531248" description="Secreted protein" evidence="2">
    <location>
        <begin position="23"/>
        <end position="122"/>
    </location>
</feature>
<evidence type="ECO:0000256" key="1">
    <source>
        <dbReference type="SAM" id="MobiDB-lite"/>
    </source>
</evidence>
<feature type="compositionally biased region" description="Basic residues" evidence="1">
    <location>
        <begin position="53"/>
        <end position="63"/>
    </location>
</feature>
<evidence type="ECO:0000313" key="3">
    <source>
        <dbReference type="EMBL" id="GCC44363.1"/>
    </source>
</evidence>
<protein>
    <recommendedName>
        <fullName evidence="5">Secreted protein</fullName>
    </recommendedName>
</protein>
<evidence type="ECO:0000313" key="4">
    <source>
        <dbReference type="Proteomes" id="UP000287033"/>
    </source>
</evidence>
<dbReference type="Proteomes" id="UP000287033">
    <property type="component" value="Unassembled WGS sequence"/>
</dbReference>
<keyword evidence="4" id="KW-1185">Reference proteome</keyword>